<evidence type="ECO:0000313" key="3">
    <source>
        <dbReference type="Proteomes" id="UP000198761"/>
    </source>
</evidence>
<dbReference type="Gene3D" id="3.30.2010.10">
    <property type="entry name" value="Metalloproteases ('zincins'), catalytic domain"/>
    <property type="match status" value="1"/>
</dbReference>
<dbReference type="Pfam" id="PF01863">
    <property type="entry name" value="YgjP-like"/>
    <property type="match status" value="1"/>
</dbReference>
<dbReference type="AlphaFoldDB" id="A0A1H8KJR7"/>
<proteinExistence type="predicted"/>
<dbReference type="OrthoDB" id="9795402at2"/>
<dbReference type="InterPro" id="IPR002725">
    <property type="entry name" value="YgjP-like_metallopeptidase"/>
</dbReference>
<dbReference type="InterPro" id="IPR053136">
    <property type="entry name" value="UTP_pyrophosphatase-like"/>
</dbReference>
<accession>A0A1H8KJR7</accession>
<dbReference type="CDD" id="cd07344">
    <property type="entry name" value="M48_yhfN_like"/>
    <property type="match status" value="1"/>
</dbReference>
<evidence type="ECO:0000259" key="1">
    <source>
        <dbReference type="Pfam" id="PF01863"/>
    </source>
</evidence>
<dbReference type="PANTHER" id="PTHR30399">
    <property type="entry name" value="UNCHARACTERIZED PROTEIN YGJP"/>
    <property type="match status" value="1"/>
</dbReference>
<dbReference type="PANTHER" id="PTHR30399:SF1">
    <property type="entry name" value="UTP PYROPHOSPHATASE"/>
    <property type="match status" value="1"/>
</dbReference>
<organism evidence="2 3">
    <name type="scientific">Gemmobacter aquatilis</name>
    <dbReference type="NCBI Taxonomy" id="933059"/>
    <lineage>
        <taxon>Bacteria</taxon>
        <taxon>Pseudomonadati</taxon>
        <taxon>Pseudomonadota</taxon>
        <taxon>Alphaproteobacteria</taxon>
        <taxon>Rhodobacterales</taxon>
        <taxon>Paracoccaceae</taxon>
        <taxon>Gemmobacter</taxon>
    </lineage>
</organism>
<protein>
    <recommendedName>
        <fullName evidence="1">YgjP-like metallopeptidase domain-containing protein</fullName>
    </recommendedName>
</protein>
<gene>
    <name evidence="2" type="ORF">SAMN04488103_10997</name>
</gene>
<dbReference type="Proteomes" id="UP000198761">
    <property type="component" value="Unassembled WGS sequence"/>
</dbReference>
<dbReference type="EMBL" id="FOCE01000009">
    <property type="protein sequence ID" value="SEN92658.1"/>
    <property type="molecule type" value="Genomic_DNA"/>
</dbReference>
<dbReference type="RefSeq" id="WP_091302724.1">
    <property type="nucleotide sequence ID" value="NZ_FOCE01000009.1"/>
</dbReference>
<feature type="domain" description="YgjP-like metallopeptidase" evidence="1">
    <location>
        <begin position="26"/>
        <end position="220"/>
    </location>
</feature>
<evidence type="ECO:0000313" key="2">
    <source>
        <dbReference type="EMBL" id="SEN92658.1"/>
    </source>
</evidence>
<keyword evidence="3" id="KW-1185">Reference proteome</keyword>
<sequence length="233" mass="25901">MPHLPPTQPGHAPIEITLRRSARARRFSLRVSRLDGRVTLSLPTRARESDALAFAHAQESWIRRALEAVPGQAALRWGAAFPLEGRLLRLAPGDGRLIRAEADSLLIPGAEDLLPRRLSAYLKLRARDRLAAASDRYAAALGLPYRSLTLRDTRSRWGSCTHDGRLMYSWRLIMAPPAVLDYVAAHEVAHLAQMNHSAAFWAEVTRLCPGYAAPRGWLKAQGQGLHAWRFDGP</sequence>
<name>A0A1H8KJR7_9RHOB</name>
<dbReference type="STRING" id="933059.SAMN04488103_10997"/>
<reference evidence="2 3" key="1">
    <citation type="submission" date="2016-10" db="EMBL/GenBank/DDBJ databases">
        <authorList>
            <person name="de Groot N.N."/>
        </authorList>
    </citation>
    <scope>NUCLEOTIDE SEQUENCE [LARGE SCALE GENOMIC DNA]</scope>
    <source>
        <strain evidence="2 3">DSM 3857</strain>
    </source>
</reference>